<dbReference type="Proteomes" id="UP000026960">
    <property type="component" value="Chromosome 7"/>
</dbReference>
<proteinExistence type="predicted"/>
<accession>A0A0D3GNP9</accession>
<reference evidence="1" key="2">
    <citation type="submission" date="2015-03" db="UniProtKB">
        <authorList>
            <consortium name="EnsemblPlants"/>
        </authorList>
    </citation>
    <scope>IDENTIFICATION</scope>
</reference>
<evidence type="ECO:0000313" key="1">
    <source>
        <dbReference type="EnsemblPlants" id="OBART07G07390.1"/>
    </source>
</evidence>
<dbReference type="EnsemblPlants" id="OBART07G07390.1">
    <property type="protein sequence ID" value="OBART07G07390.1"/>
    <property type="gene ID" value="OBART07G07390"/>
</dbReference>
<protein>
    <submittedName>
        <fullName evidence="1">Uncharacterized protein</fullName>
    </submittedName>
</protein>
<dbReference type="PaxDb" id="65489-OBART07G07390.1"/>
<name>A0A0D3GNP9_9ORYZ</name>
<dbReference type="AlphaFoldDB" id="A0A0D3GNP9"/>
<sequence length="135" mass="14090">MVQAVAGDCGLWPFPRDLIHGGWLAVGALKRFWMVVAGGSNGDVAWDGKRPLYLIGGGAAVFSSLPRKPLGENSSLIPRVGSGGAYEIATSLEALFEGPIYSLYSLSSYGGASVYHSGTTQGRVDPSFSLAHSLS</sequence>
<organism evidence="1">
    <name type="scientific">Oryza barthii</name>
    <dbReference type="NCBI Taxonomy" id="65489"/>
    <lineage>
        <taxon>Eukaryota</taxon>
        <taxon>Viridiplantae</taxon>
        <taxon>Streptophyta</taxon>
        <taxon>Embryophyta</taxon>
        <taxon>Tracheophyta</taxon>
        <taxon>Spermatophyta</taxon>
        <taxon>Magnoliopsida</taxon>
        <taxon>Liliopsida</taxon>
        <taxon>Poales</taxon>
        <taxon>Poaceae</taxon>
        <taxon>BOP clade</taxon>
        <taxon>Oryzoideae</taxon>
        <taxon>Oryzeae</taxon>
        <taxon>Oryzinae</taxon>
        <taxon>Oryza</taxon>
    </lineage>
</organism>
<reference evidence="1" key="1">
    <citation type="journal article" date="2009" name="Rice">
        <title>De Novo Next Generation Sequencing of Plant Genomes.</title>
        <authorList>
            <person name="Rounsley S."/>
            <person name="Marri P.R."/>
            <person name="Yu Y."/>
            <person name="He R."/>
            <person name="Sisneros N."/>
            <person name="Goicoechea J.L."/>
            <person name="Lee S.J."/>
            <person name="Angelova A."/>
            <person name="Kudrna D."/>
            <person name="Luo M."/>
            <person name="Affourtit J."/>
            <person name="Desany B."/>
            <person name="Knight J."/>
            <person name="Niazi F."/>
            <person name="Egholm M."/>
            <person name="Wing R.A."/>
        </authorList>
    </citation>
    <scope>NUCLEOTIDE SEQUENCE [LARGE SCALE GENOMIC DNA]</scope>
    <source>
        <strain evidence="1">cv. IRGC 105608</strain>
    </source>
</reference>
<dbReference type="Gramene" id="OBART07G07390.1">
    <property type="protein sequence ID" value="OBART07G07390.1"/>
    <property type="gene ID" value="OBART07G07390"/>
</dbReference>
<keyword evidence="2" id="KW-1185">Reference proteome</keyword>
<dbReference type="HOGENOM" id="CLU_1663497_0_0_1"/>
<evidence type="ECO:0000313" key="2">
    <source>
        <dbReference type="Proteomes" id="UP000026960"/>
    </source>
</evidence>